<dbReference type="Proteomes" id="UP000289220">
    <property type="component" value="Unassembled WGS sequence"/>
</dbReference>
<dbReference type="InterPro" id="IPR050177">
    <property type="entry name" value="Lipid_A_modif_metabolic_enz"/>
</dbReference>
<evidence type="ECO:0000313" key="2">
    <source>
        <dbReference type="EMBL" id="QIH72998.1"/>
    </source>
</evidence>
<gene>
    <name evidence="3" type="primary">rfbJ</name>
    <name evidence="3" type="ORF">BREV_BREV_01272</name>
    <name evidence="2" type="ORF">GYM46_08555</name>
</gene>
<dbReference type="AlphaFoldDB" id="A0A6G7EHY7"/>
<keyword evidence="4" id="KW-1185">Reference proteome</keyword>
<organism evidence="3 4">
    <name type="scientific">Brevundimonas mediterranea</name>
    <dbReference type="NCBI Taxonomy" id="74329"/>
    <lineage>
        <taxon>Bacteria</taxon>
        <taxon>Pseudomonadati</taxon>
        <taxon>Pseudomonadota</taxon>
        <taxon>Alphaproteobacteria</taxon>
        <taxon>Caulobacterales</taxon>
        <taxon>Caulobacteraceae</taxon>
        <taxon>Brevundimonas</taxon>
    </lineage>
</organism>
<feature type="domain" description="NAD-dependent epimerase/dehydratase" evidence="1">
    <location>
        <begin position="3"/>
        <end position="209"/>
    </location>
</feature>
<evidence type="ECO:0000259" key="1">
    <source>
        <dbReference type="Pfam" id="PF01370"/>
    </source>
</evidence>
<proteinExistence type="predicted"/>
<dbReference type="Pfam" id="PF01370">
    <property type="entry name" value="Epimerase"/>
    <property type="match status" value="1"/>
</dbReference>
<dbReference type="CDD" id="cd08946">
    <property type="entry name" value="SDR_e"/>
    <property type="match status" value="1"/>
</dbReference>
<reference evidence="2 5" key="2">
    <citation type="submission" date="2020-01" db="EMBL/GenBank/DDBJ databases">
        <authorList>
            <person name="Wang S."/>
        </authorList>
    </citation>
    <scope>NUCLEOTIDE SEQUENCE [LARGE SCALE GENOMIC DNA]</scope>
    <source>
        <strain evidence="2 5">D151-2-6</strain>
    </source>
</reference>
<protein>
    <submittedName>
        <fullName evidence="3">CDP-abequose synthase</fullName>
    </submittedName>
    <submittedName>
        <fullName evidence="2">NAD(P)-dependent oxidoreductase</fullName>
    </submittedName>
</protein>
<dbReference type="EMBL" id="CP048751">
    <property type="protein sequence ID" value="QIH72998.1"/>
    <property type="molecule type" value="Genomic_DNA"/>
</dbReference>
<evidence type="ECO:0000313" key="3">
    <source>
        <dbReference type="EMBL" id="VDC49488.1"/>
    </source>
</evidence>
<dbReference type="Gene3D" id="3.40.50.720">
    <property type="entry name" value="NAD(P)-binding Rossmann-like Domain"/>
    <property type="match status" value="1"/>
</dbReference>
<dbReference type="EMBL" id="UXHF01000019">
    <property type="protein sequence ID" value="VDC49488.1"/>
    <property type="molecule type" value="Genomic_DNA"/>
</dbReference>
<dbReference type="InterPro" id="IPR001509">
    <property type="entry name" value="Epimerase_deHydtase"/>
</dbReference>
<evidence type="ECO:0000313" key="5">
    <source>
        <dbReference type="Proteomes" id="UP000501325"/>
    </source>
</evidence>
<dbReference type="PANTHER" id="PTHR43245">
    <property type="entry name" value="BIFUNCTIONAL POLYMYXIN RESISTANCE PROTEIN ARNA"/>
    <property type="match status" value="1"/>
</dbReference>
<reference evidence="3 4" key="1">
    <citation type="submission" date="2018-11" db="EMBL/GenBank/DDBJ databases">
        <authorList>
            <person name="Peiro R."/>
            <person name="Begona"/>
            <person name="Cbmso G."/>
            <person name="Lopez M."/>
            <person name="Gonzalez S."/>
            <person name="Sacristan E."/>
            <person name="Castillo E."/>
        </authorList>
    </citation>
    <scope>NUCLEOTIDE SEQUENCE [LARGE SCALE GENOMIC DNA]</scope>
    <source>
        <strain evidence="3">Brev_genome</strain>
    </source>
</reference>
<dbReference type="Proteomes" id="UP000501325">
    <property type="component" value="Chromosome"/>
</dbReference>
<dbReference type="KEGG" id="bmed:GYM46_08555"/>
<sequence length="294" mass="32130">MRIVISGGTGYVGARLTSALMAAGHEVAVISRSSGVTEAGPARILYEGESQGLARDLLAWRPDYAVHLAADVRKGHSPADVDALVASNVTFPMHFVNACIEAKVKRFVNISTFSTFSRPDEYSPQTFYAATKRATEDLLTFFHQAELLEVCSLCFYDVYGPGQAHQRFLPALIRSIQSGEAMTMSKGEQEICFLHVDDAVEAVRTALFSDSAWSDSDSNIFTVYGDEVLILRDVPGIVAQAAGLALPEVMPTLPYRPREIMRFAPPYDRLPGWKPNIHFRTGVAAILQGQSTLA</sequence>
<dbReference type="InterPro" id="IPR036291">
    <property type="entry name" value="NAD(P)-bd_dom_sf"/>
</dbReference>
<dbReference type="SUPFAM" id="SSF51735">
    <property type="entry name" value="NAD(P)-binding Rossmann-fold domains"/>
    <property type="match status" value="1"/>
</dbReference>
<evidence type="ECO:0000313" key="4">
    <source>
        <dbReference type="Proteomes" id="UP000289220"/>
    </source>
</evidence>
<name>A0A6G7EHY7_9CAUL</name>
<dbReference type="RefSeq" id="WP_164952640.1">
    <property type="nucleotide sequence ID" value="NZ_CP048751.1"/>
</dbReference>
<dbReference type="PANTHER" id="PTHR43245:SF13">
    <property type="entry name" value="UDP-D-APIOSE_UDP-D-XYLOSE SYNTHASE 2"/>
    <property type="match status" value="1"/>
</dbReference>
<accession>A0A6G7EHY7</accession>